<feature type="binding site" evidence="12">
    <location>
        <position position="209"/>
    </location>
    <ligand>
        <name>Zn(2+)</name>
        <dbReference type="ChEBI" id="CHEBI:29105"/>
    </ligand>
</feature>
<dbReference type="PANTHER" id="PTHR10890:SF3">
    <property type="entry name" value="CYSTEINE--TRNA LIGASE, CYTOPLASMIC"/>
    <property type="match status" value="1"/>
</dbReference>
<dbReference type="STRING" id="488533.SAMN04487960_106194"/>
<keyword evidence="15" id="KW-1185">Reference proteome</keyword>
<accession>A0A1H2Z707</accession>
<evidence type="ECO:0000313" key="15">
    <source>
        <dbReference type="Proteomes" id="UP000199675"/>
    </source>
</evidence>
<sequence length="460" mass="51455">MIRIYNTLSQQKETFQPLESGKVRMYVCGMTVYDYCHLGHARVLVAFDVVTRYLRHRGYDVHYVRNITDIDDKILRRADENGEVYTDLTDRMIQAMHEDEARLGVLAPTEEPRATAHIDNIIAMIKVLISKDHAYAAENGDVYFAVNSFEGYGKLSKKKLEDLLAGARVDVEAAKRSPADFALWKSAKAGEVSWPSPWGDGRPGWHIECSAMSTCCLGNTFDIHGGGPDLMFPHHENEIAQSEAATGEEFARTWMHAGAIRVNKEKMSKSLGNFFTIREILESYPAEVVRYFLVSSHYRSQVDYSEDNLAEAGRTLTKLYHALRGLVPSKSVAETEHDRRFAEAMDDDFNTAGAIAVLHAVAAEINQHRRDGSEQVARDSAAVLVRLGRILGLLQQDPEAFFQADTGGDLSAEDIEALIQARADARKARDFAGADRIRDELAEKGIILDDSREGTTWRRG</sequence>
<dbReference type="GO" id="GO:0005524">
    <property type="term" value="F:ATP binding"/>
    <property type="evidence" value="ECO:0007669"/>
    <property type="project" value="UniProtKB-UniRule"/>
</dbReference>
<dbReference type="AlphaFoldDB" id="A0A1H2Z707"/>
<dbReference type="GO" id="GO:0006423">
    <property type="term" value="P:cysteinyl-tRNA aminoacylation"/>
    <property type="evidence" value="ECO:0007669"/>
    <property type="project" value="UniProtKB-UniRule"/>
</dbReference>
<evidence type="ECO:0000256" key="5">
    <source>
        <dbReference type="ARBA" id="ARBA00022598"/>
    </source>
</evidence>
<keyword evidence="8 12" id="KW-0862">Zinc</keyword>
<evidence type="ECO:0000256" key="1">
    <source>
        <dbReference type="ARBA" id="ARBA00004496"/>
    </source>
</evidence>
<reference evidence="14 15" key="1">
    <citation type="submission" date="2016-10" db="EMBL/GenBank/DDBJ databases">
        <authorList>
            <person name="de Groot N.N."/>
        </authorList>
    </citation>
    <scope>NUCLEOTIDE SEQUENCE [LARGE SCALE GENOMIC DNA]</scope>
    <source>
        <strain evidence="14 15">CGMCC 1.7059</strain>
    </source>
</reference>
<dbReference type="CDD" id="cd07963">
    <property type="entry name" value="Anticodon_Ia_Cys"/>
    <property type="match status" value="1"/>
</dbReference>
<proteinExistence type="inferred from homology"/>
<dbReference type="GO" id="GO:0005829">
    <property type="term" value="C:cytosol"/>
    <property type="evidence" value="ECO:0007669"/>
    <property type="project" value="TreeGrafter"/>
</dbReference>
<dbReference type="GO" id="GO:0004817">
    <property type="term" value="F:cysteine-tRNA ligase activity"/>
    <property type="evidence" value="ECO:0007669"/>
    <property type="project" value="UniProtKB-UniRule"/>
</dbReference>
<evidence type="ECO:0000256" key="8">
    <source>
        <dbReference type="ARBA" id="ARBA00022833"/>
    </source>
</evidence>
<dbReference type="InterPro" id="IPR015273">
    <property type="entry name" value="Cys-tRNA-synt_Ia_DALR"/>
</dbReference>
<dbReference type="InterPro" id="IPR024909">
    <property type="entry name" value="Cys-tRNA/MSH_ligase"/>
</dbReference>
<dbReference type="PRINTS" id="PR00983">
    <property type="entry name" value="TRNASYNTHCYS"/>
</dbReference>
<dbReference type="OrthoDB" id="9815130at2"/>
<evidence type="ECO:0000256" key="6">
    <source>
        <dbReference type="ARBA" id="ARBA00022723"/>
    </source>
</evidence>
<dbReference type="NCBIfam" id="TIGR00435">
    <property type="entry name" value="cysS"/>
    <property type="match status" value="1"/>
</dbReference>
<feature type="short sequence motif" description="'KMSKS' region" evidence="12">
    <location>
        <begin position="266"/>
        <end position="270"/>
    </location>
</feature>
<comment type="similarity">
    <text evidence="2 12">Belongs to the class-I aminoacyl-tRNA synthetase family.</text>
</comment>
<dbReference type="GO" id="GO:0008270">
    <property type="term" value="F:zinc ion binding"/>
    <property type="evidence" value="ECO:0007669"/>
    <property type="project" value="UniProtKB-UniRule"/>
</dbReference>
<comment type="subcellular location">
    <subcellularLocation>
        <location evidence="1 12">Cytoplasm</location>
    </subcellularLocation>
</comment>
<dbReference type="FunFam" id="3.40.50.620:FF:000009">
    <property type="entry name" value="Cysteine--tRNA ligase"/>
    <property type="match status" value="1"/>
</dbReference>
<keyword evidence="5 12" id="KW-0436">Ligase</keyword>
<evidence type="ECO:0000256" key="3">
    <source>
        <dbReference type="ARBA" id="ARBA00011245"/>
    </source>
</evidence>
<dbReference type="Pfam" id="PF09190">
    <property type="entry name" value="DALR_2"/>
    <property type="match status" value="1"/>
</dbReference>
<feature type="binding site" evidence="12">
    <location>
        <position position="28"/>
    </location>
    <ligand>
        <name>Zn(2+)</name>
        <dbReference type="ChEBI" id="CHEBI:29105"/>
    </ligand>
</feature>
<evidence type="ECO:0000256" key="2">
    <source>
        <dbReference type="ARBA" id="ARBA00005594"/>
    </source>
</evidence>
<evidence type="ECO:0000256" key="7">
    <source>
        <dbReference type="ARBA" id="ARBA00022741"/>
    </source>
</evidence>
<feature type="binding site" evidence="12">
    <location>
        <position position="234"/>
    </location>
    <ligand>
        <name>Zn(2+)</name>
        <dbReference type="ChEBI" id="CHEBI:29105"/>
    </ligand>
</feature>
<evidence type="ECO:0000259" key="13">
    <source>
        <dbReference type="SMART" id="SM00840"/>
    </source>
</evidence>
<keyword evidence="6 12" id="KW-0479">Metal-binding</keyword>
<keyword evidence="7 12" id="KW-0547">Nucleotide-binding</keyword>
<evidence type="ECO:0000256" key="12">
    <source>
        <dbReference type="HAMAP-Rule" id="MF_00041"/>
    </source>
</evidence>
<dbReference type="InterPro" id="IPR056411">
    <property type="entry name" value="CysS_C"/>
</dbReference>
<organism evidence="14 15">
    <name type="scientific">Marinobacter mobilis</name>
    <dbReference type="NCBI Taxonomy" id="488533"/>
    <lineage>
        <taxon>Bacteria</taxon>
        <taxon>Pseudomonadati</taxon>
        <taxon>Pseudomonadota</taxon>
        <taxon>Gammaproteobacteria</taxon>
        <taxon>Pseudomonadales</taxon>
        <taxon>Marinobacteraceae</taxon>
        <taxon>Marinobacter</taxon>
    </lineage>
</organism>
<gene>
    <name evidence="12" type="primary">cysS</name>
    <name evidence="14" type="ORF">SAMN04487960_106194</name>
</gene>
<evidence type="ECO:0000256" key="9">
    <source>
        <dbReference type="ARBA" id="ARBA00022840"/>
    </source>
</evidence>
<comment type="cofactor">
    <cofactor evidence="12">
        <name>Zn(2+)</name>
        <dbReference type="ChEBI" id="CHEBI:29105"/>
    </cofactor>
    <text evidence="12">Binds 1 zinc ion per subunit.</text>
</comment>
<dbReference type="HAMAP" id="MF_00041">
    <property type="entry name" value="Cys_tRNA_synth"/>
    <property type="match status" value="1"/>
</dbReference>
<feature type="binding site" evidence="12">
    <location>
        <position position="238"/>
    </location>
    <ligand>
        <name>Zn(2+)</name>
        <dbReference type="ChEBI" id="CHEBI:29105"/>
    </ligand>
</feature>
<dbReference type="SMART" id="SM00840">
    <property type="entry name" value="DALR_2"/>
    <property type="match status" value="1"/>
</dbReference>
<comment type="subunit">
    <text evidence="3 12">Monomer.</text>
</comment>
<comment type="catalytic activity">
    <reaction evidence="12">
        <text>tRNA(Cys) + L-cysteine + ATP = L-cysteinyl-tRNA(Cys) + AMP + diphosphate</text>
        <dbReference type="Rhea" id="RHEA:17773"/>
        <dbReference type="Rhea" id="RHEA-COMP:9661"/>
        <dbReference type="Rhea" id="RHEA-COMP:9679"/>
        <dbReference type="ChEBI" id="CHEBI:30616"/>
        <dbReference type="ChEBI" id="CHEBI:33019"/>
        <dbReference type="ChEBI" id="CHEBI:35235"/>
        <dbReference type="ChEBI" id="CHEBI:78442"/>
        <dbReference type="ChEBI" id="CHEBI:78517"/>
        <dbReference type="ChEBI" id="CHEBI:456215"/>
        <dbReference type="EC" id="6.1.1.16"/>
    </reaction>
</comment>
<dbReference type="SUPFAM" id="SSF47323">
    <property type="entry name" value="Anticodon-binding domain of a subclass of class I aminoacyl-tRNA synthetases"/>
    <property type="match status" value="1"/>
</dbReference>
<dbReference type="Gene3D" id="3.40.50.620">
    <property type="entry name" value="HUPs"/>
    <property type="match status" value="1"/>
</dbReference>
<dbReference type="Pfam" id="PF23493">
    <property type="entry name" value="CysS_C"/>
    <property type="match status" value="1"/>
</dbReference>
<protein>
    <recommendedName>
        <fullName evidence="12">Cysteine--tRNA ligase</fullName>
        <ecNumber evidence="12">6.1.1.16</ecNumber>
    </recommendedName>
    <alternativeName>
        <fullName evidence="12">Cysteinyl-tRNA synthetase</fullName>
        <shortName evidence="12">CysRS</shortName>
    </alternativeName>
</protein>
<feature type="short sequence motif" description="'HIGH' region" evidence="12">
    <location>
        <begin position="30"/>
        <end position="40"/>
    </location>
</feature>
<keyword evidence="11 12" id="KW-0030">Aminoacyl-tRNA synthetase</keyword>
<dbReference type="InterPro" id="IPR014729">
    <property type="entry name" value="Rossmann-like_a/b/a_fold"/>
</dbReference>
<dbReference type="InterPro" id="IPR015803">
    <property type="entry name" value="Cys-tRNA-ligase"/>
</dbReference>
<dbReference type="Gene3D" id="1.20.120.1910">
    <property type="entry name" value="Cysteine-tRNA ligase, C-terminal anti-codon recognition domain"/>
    <property type="match status" value="1"/>
</dbReference>
<dbReference type="CDD" id="cd00672">
    <property type="entry name" value="CysRS_core"/>
    <property type="match status" value="1"/>
</dbReference>
<keyword evidence="9 12" id="KW-0067">ATP-binding</keyword>
<dbReference type="Proteomes" id="UP000199675">
    <property type="component" value="Unassembled WGS sequence"/>
</dbReference>
<feature type="domain" description="Cysteinyl-tRNA synthetase class Ia DALR" evidence="13">
    <location>
        <begin position="340"/>
        <end position="402"/>
    </location>
</feature>
<feature type="binding site" evidence="12">
    <location>
        <position position="269"/>
    </location>
    <ligand>
        <name>ATP</name>
        <dbReference type="ChEBI" id="CHEBI:30616"/>
    </ligand>
</feature>
<dbReference type="SUPFAM" id="SSF52374">
    <property type="entry name" value="Nucleotidylyl transferase"/>
    <property type="match status" value="1"/>
</dbReference>
<dbReference type="Pfam" id="PF01406">
    <property type="entry name" value="tRNA-synt_1e"/>
    <property type="match status" value="1"/>
</dbReference>
<dbReference type="EMBL" id="FNNE01000006">
    <property type="protein sequence ID" value="SDX12664.1"/>
    <property type="molecule type" value="Genomic_DNA"/>
</dbReference>
<evidence type="ECO:0000256" key="11">
    <source>
        <dbReference type="ARBA" id="ARBA00023146"/>
    </source>
</evidence>
<dbReference type="EC" id="6.1.1.16" evidence="12"/>
<keyword evidence="10 12" id="KW-0648">Protein biosynthesis</keyword>
<dbReference type="InterPro" id="IPR032678">
    <property type="entry name" value="tRNA-synt_1_cat_dom"/>
</dbReference>
<evidence type="ECO:0000313" key="14">
    <source>
        <dbReference type="EMBL" id="SDX12664.1"/>
    </source>
</evidence>
<keyword evidence="4 12" id="KW-0963">Cytoplasm</keyword>
<evidence type="ECO:0000256" key="10">
    <source>
        <dbReference type="ARBA" id="ARBA00022917"/>
    </source>
</evidence>
<name>A0A1H2Z707_9GAMM</name>
<dbReference type="InterPro" id="IPR009080">
    <property type="entry name" value="tRNAsynth_Ia_anticodon-bd"/>
</dbReference>
<dbReference type="PANTHER" id="PTHR10890">
    <property type="entry name" value="CYSTEINYL-TRNA SYNTHETASE"/>
    <property type="match status" value="1"/>
</dbReference>
<evidence type="ECO:0000256" key="4">
    <source>
        <dbReference type="ARBA" id="ARBA00022490"/>
    </source>
</evidence>